<evidence type="ECO:0000313" key="2">
    <source>
        <dbReference type="EMBL" id="MPC42099.1"/>
    </source>
</evidence>
<keyword evidence="3" id="KW-1185">Reference proteome</keyword>
<keyword evidence="1" id="KW-0175">Coiled coil</keyword>
<evidence type="ECO:0000256" key="1">
    <source>
        <dbReference type="SAM" id="Coils"/>
    </source>
</evidence>
<proteinExistence type="predicted"/>
<protein>
    <submittedName>
        <fullName evidence="2">Uncharacterized protein</fullName>
    </submittedName>
</protein>
<comment type="caution">
    <text evidence="2">The sequence shown here is derived from an EMBL/GenBank/DDBJ whole genome shotgun (WGS) entry which is preliminary data.</text>
</comment>
<accession>A0A5B7FA27</accession>
<reference evidence="2 3" key="1">
    <citation type="submission" date="2019-05" db="EMBL/GenBank/DDBJ databases">
        <title>Another draft genome of Portunus trituberculatus and its Hox gene families provides insights of decapod evolution.</title>
        <authorList>
            <person name="Jeong J.-H."/>
            <person name="Song I."/>
            <person name="Kim S."/>
            <person name="Choi T."/>
            <person name="Kim D."/>
            <person name="Ryu S."/>
            <person name="Kim W."/>
        </authorList>
    </citation>
    <scope>NUCLEOTIDE SEQUENCE [LARGE SCALE GENOMIC DNA]</scope>
    <source>
        <tissue evidence="2">Muscle</tissue>
    </source>
</reference>
<dbReference type="EMBL" id="VSRR010005310">
    <property type="protein sequence ID" value="MPC42099.1"/>
    <property type="molecule type" value="Genomic_DNA"/>
</dbReference>
<evidence type="ECO:0000313" key="3">
    <source>
        <dbReference type="Proteomes" id="UP000324222"/>
    </source>
</evidence>
<organism evidence="2 3">
    <name type="scientific">Portunus trituberculatus</name>
    <name type="common">Swimming crab</name>
    <name type="synonym">Neptunus trituberculatus</name>
    <dbReference type="NCBI Taxonomy" id="210409"/>
    <lineage>
        <taxon>Eukaryota</taxon>
        <taxon>Metazoa</taxon>
        <taxon>Ecdysozoa</taxon>
        <taxon>Arthropoda</taxon>
        <taxon>Crustacea</taxon>
        <taxon>Multicrustacea</taxon>
        <taxon>Malacostraca</taxon>
        <taxon>Eumalacostraca</taxon>
        <taxon>Eucarida</taxon>
        <taxon>Decapoda</taxon>
        <taxon>Pleocyemata</taxon>
        <taxon>Brachyura</taxon>
        <taxon>Eubrachyura</taxon>
        <taxon>Portunoidea</taxon>
        <taxon>Portunidae</taxon>
        <taxon>Portuninae</taxon>
        <taxon>Portunus</taxon>
    </lineage>
</organism>
<dbReference type="AlphaFoldDB" id="A0A5B7FA27"/>
<feature type="coiled-coil region" evidence="1">
    <location>
        <begin position="16"/>
        <end position="43"/>
    </location>
</feature>
<sequence length="130" mass="15889">MKEKYPNKFMKEREERELAKTIIKQVQDSTQELEQEVEEVIRLGRYNEGGRRPMKVRMRSQVAMEEIMTRKGKLADDVEHKDVWIKRDINLEERKKGKVLRNEAKEKNKKRTEIEKKNLYWRVLDMRLKK</sequence>
<gene>
    <name evidence="2" type="ORF">E2C01_035713</name>
</gene>
<name>A0A5B7FA27_PORTR</name>
<dbReference type="Proteomes" id="UP000324222">
    <property type="component" value="Unassembled WGS sequence"/>
</dbReference>